<protein>
    <submittedName>
        <fullName evidence="2">SMEK domain-containing protein</fullName>
    </submittedName>
</protein>
<dbReference type="InterPro" id="IPR047740">
    <property type="entry name" value="SMEK_dom"/>
</dbReference>
<feature type="domain" description="SMEK" evidence="1">
    <location>
        <begin position="11"/>
        <end position="147"/>
    </location>
</feature>
<proteinExistence type="predicted"/>
<evidence type="ECO:0000313" key="3">
    <source>
        <dbReference type="Proteomes" id="UP000611723"/>
    </source>
</evidence>
<dbReference type="AlphaFoldDB" id="A0A934WUY8"/>
<organism evidence="2 3">
    <name type="scientific">Marivirga aurantiaca</name>
    <dbReference type="NCBI Taxonomy" id="2802615"/>
    <lineage>
        <taxon>Bacteria</taxon>
        <taxon>Pseudomonadati</taxon>
        <taxon>Bacteroidota</taxon>
        <taxon>Cytophagia</taxon>
        <taxon>Cytophagales</taxon>
        <taxon>Marivirgaceae</taxon>
        <taxon>Marivirga</taxon>
    </lineage>
</organism>
<accession>A0A934WUY8</accession>
<dbReference type="Pfam" id="PF21941">
    <property type="entry name" value="SMEK_N"/>
    <property type="match status" value="1"/>
</dbReference>
<dbReference type="Proteomes" id="UP000611723">
    <property type="component" value="Unassembled WGS sequence"/>
</dbReference>
<keyword evidence="3" id="KW-1185">Reference proteome</keyword>
<comment type="caution">
    <text evidence="2">The sequence shown here is derived from an EMBL/GenBank/DDBJ whole genome shotgun (WGS) entry which is preliminary data.</text>
</comment>
<dbReference type="RefSeq" id="WP_201429094.1">
    <property type="nucleotide sequence ID" value="NZ_JAEQBW010000001.1"/>
</dbReference>
<evidence type="ECO:0000259" key="1">
    <source>
        <dbReference type="Pfam" id="PF21941"/>
    </source>
</evidence>
<dbReference type="NCBIfam" id="NF033859">
    <property type="entry name" value="SMEK_N"/>
    <property type="match status" value="1"/>
</dbReference>
<dbReference type="EMBL" id="JAEQBW010000001">
    <property type="protein sequence ID" value="MBK6263404.1"/>
    <property type="molecule type" value="Genomic_DNA"/>
</dbReference>
<reference evidence="2" key="1">
    <citation type="submission" date="2021-01" db="EMBL/GenBank/DDBJ databases">
        <title>Marivirga aurantiaca sp. nov., isolated from intertidal surface sediments.</title>
        <authorList>
            <person name="Zhang M."/>
        </authorList>
    </citation>
    <scope>NUCLEOTIDE SEQUENCE</scope>
    <source>
        <strain evidence="2">S37H4</strain>
    </source>
</reference>
<evidence type="ECO:0000313" key="2">
    <source>
        <dbReference type="EMBL" id="MBK6263404.1"/>
    </source>
</evidence>
<name>A0A934WUY8_9BACT</name>
<gene>
    <name evidence="2" type="ORF">JKA74_00040</name>
</gene>
<sequence length="361" mass="42886">MNKRETELKHISNEFSIWEVKLRNLSSMSLYDAHHLSEDSICELLNTIFNYQLKNLNSLKMNYPAIDLGDEFNSVCIQVTSTKTTKKIQETINKFLEKELNITYDKLFIIVLGKKQKRYTTLKVPDTFTFNPESHILDFEDLLRQIKTFPVNKLETISNLLTAENNSHNSKKSISNSTRLKRNLALKKRLQKDLLIELPREHWERSWYEPWIKFKYHSVLIRSVDDNKWPEVDDAPTTKISSWFKGDFWDFYDNGIELISGGGRVLFDKNGNWDILNYANDERDNNKNYQLINYHEYLRIPYDYIVQYDMETDPYYGIPSIYVEYAKDGMPYEDILQGIGGSYELKQHRLLLDKQKRRKLK</sequence>